<name>A0A3D9KA78_9BACL</name>
<dbReference type="EC" id="3.2.1.52" evidence="3"/>
<dbReference type="GO" id="GO:0009254">
    <property type="term" value="P:peptidoglycan turnover"/>
    <property type="evidence" value="ECO:0007669"/>
    <property type="project" value="TreeGrafter"/>
</dbReference>
<dbReference type="AlphaFoldDB" id="A0A3D9KA78"/>
<dbReference type="Pfam" id="PF00395">
    <property type="entry name" value="SLH"/>
    <property type="match status" value="3"/>
</dbReference>
<evidence type="ECO:0000256" key="5">
    <source>
        <dbReference type="ARBA" id="ARBA00023295"/>
    </source>
</evidence>
<evidence type="ECO:0000313" key="7">
    <source>
        <dbReference type="EMBL" id="RED83192.1"/>
    </source>
</evidence>
<dbReference type="PANTHER" id="PTHR30480">
    <property type="entry name" value="BETA-HEXOSAMINIDASE-RELATED"/>
    <property type="match status" value="1"/>
</dbReference>
<dbReference type="InterPro" id="IPR017853">
    <property type="entry name" value="GH"/>
</dbReference>
<comment type="caution">
    <text evidence="7">The sequence shown here is derived from an EMBL/GenBank/DDBJ whole genome shotgun (WGS) entry which is preliminary data.</text>
</comment>
<sequence>MKGWRRLSLVLGFTSILLVATHTNPGEAAAEQRFTDLGGAKWANDGIGYLADRGTVAGYGAGKFKPLLSITRAQAATYLVRELYPETSPTYQKSFTDVPKSHMFQREIGIASDMGLVGGFPDGSFRPDEPISRAETAAMLTRAYSLAAGNLQTKLLDVREHWAEGSIQRLASNGLAGGYPDGTFKPNRSVNRAEYAVFLSRVIQFKRTQAIEGENWDALLSLMTLEEKAGQMLMPDIRMWQNKPTTAINAGITSTVQDHKLGGLILFDKNIESTEQLTTFNHQLQALAGDIPLFLSIDQEGGSVGRIPGGTNLPGAMALGAVADSALSLEAGKVTGAELKTLGVNLNFAPVLDVNVNPDNPVIGIRSFGSEAGLVSELGTAFMKGLQQEGVIATAKHFPGHGDTDVDSHLGLPVVAHDRQRLEQVELRPFREAIKQGVDMIMIGHIAFPALDNATVVSKKDGSKVVLPATLSKKIITELLKEEMGFQGVVVSDAFTMKAIAEHFGEEEAVVRAVSAGVDIVLMPKNITGAHDAIVQAVNEGELSPQQIDRSVKRILQLKQAYGLFEPSRSLQVKLEQAKRTVGSKSHLAVEREIAEKSVTVLKAEDGQLPHPVTTDRIIAVVASTSAQAQQIESQLKALGLPKQTSVKTVVQGELSREEIAQATSKADFVIVSSNLSRAAQGSYDWAGYQAIIDDLNTRSTRYVLLSLGNPYELLHLRGVKNAIAVYGAQEPNLTAGLRVILGQNEARGKLPVTLS</sequence>
<dbReference type="SUPFAM" id="SSF51445">
    <property type="entry name" value="(Trans)glycosidases"/>
    <property type="match status" value="1"/>
</dbReference>
<evidence type="ECO:0000256" key="2">
    <source>
        <dbReference type="ARBA" id="ARBA00005336"/>
    </source>
</evidence>
<organism evidence="7 8">
    <name type="scientific">Cohnella phaseoli</name>
    <dbReference type="NCBI Taxonomy" id="456490"/>
    <lineage>
        <taxon>Bacteria</taxon>
        <taxon>Bacillati</taxon>
        <taxon>Bacillota</taxon>
        <taxon>Bacilli</taxon>
        <taxon>Bacillales</taxon>
        <taxon>Paenibacillaceae</taxon>
        <taxon>Cohnella</taxon>
    </lineage>
</organism>
<dbReference type="InterPro" id="IPR019800">
    <property type="entry name" value="Glyco_hydro_3_AS"/>
</dbReference>
<protein>
    <recommendedName>
        <fullName evidence="3">beta-N-acetylhexosaminidase</fullName>
        <ecNumber evidence="3">3.2.1.52</ecNumber>
    </recommendedName>
</protein>
<dbReference type="GO" id="GO:0004563">
    <property type="term" value="F:beta-N-acetylhexosaminidase activity"/>
    <property type="evidence" value="ECO:0007669"/>
    <property type="project" value="UniProtKB-EC"/>
</dbReference>
<keyword evidence="5" id="KW-0326">Glycosidase</keyword>
<feature type="domain" description="SLH" evidence="6">
    <location>
        <begin position="155"/>
        <end position="213"/>
    </location>
</feature>
<keyword evidence="8" id="KW-1185">Reference proteome</keyword>
<keyword evidence="4" id="KW-0378">Hydrolase</keyword>
<dbReference type="InterPro" id="IPR050226">
    <property type="entry name" value="NagZ_Beta-hexosaminidase"/>
</dbReference>
<proteinExistence type="inferred from homology"/>
<dbReference type="PRINTS" id="PR00133">
    <property type="entry name" value="GLHYDRLASE3"/>
</dbReference>
<dbReference type="GO" id="GO:0005975">
    <property type="term" value="P:carbohydrate metabolic process"/>
    <property type="evidence" value="ECO:0007669"/>
    <property type="project" value="InterPro"/>
</dbReference>
<evidence type="ECO:0000256" key="4">
    <source>
        <dbReference type="ARBA" id="ARBA00022801"/>
    </source>
</evidence>
<evidence type="ECO:0000256" key="1">
    <source>
        <dbReference type="ARBA" id="ARBA00001231"/>
    </source>
</evidence>
<dbReference type="Proteomes" id="UP000256977">
    <property type="component" value="Unassembled WGS sequence"/>
</dbReference>
<dbReference type="InterPro" id="IPR001764">
    <property type="entry name" value="Glyco_hydro_3_N"/>
</dbReference>
<comment type="catalytic activity">
    <reaction evidence="1">
        <text>Hydrolysis of terminal non-reducing N-acetyl-D-hexosamine residues in N-acetyl-beta-D-hexosaminides.</text>
        <dbReference type="EC" id="3.2.1.52"/>
    </reaction>
</comment>
<dbReference type="FunFam" id="3.20.20.300:FF:000014">
    <property type="entry name" value="Beta-hexosaminidase, lipoprotein"/>
    <property type="match status" value="1"/>
</dbReference>
<evidence type="ECO:0000259" key="6">
    <source>
        <dbReference type="PROSITE" id="PS51272"/>
    </source>
</evidence>
<comment type="similarity">
    <text evidence="2">Belongs to the glycosyl hydrolase 3 family.</text>
</comment>
<dbReference type="EMBL" id="QRDZ01000008">
    <property type="protein sequence ID" value="RED83192.1"/>
    <property type="molecule type" value="Genomic_DNA"/>
</dbReference>
<accession>A0A3D9KA78</accession>
<dbReference type="PANTHER" id="PTHR30480:SF13">
    <property type="entry name" value="BETA-HEXOSAMINIDASE"/>
    <property type="match status" value="1"/>
</dbReference>
<dbReference type="PROSITE" id="PS51272">
    <property type="entry name" value="SLH"/>
    <property type="match status" value="3"/>
</dbReference>
<dbReference type="PROSITE" id="PS00775">
    <property type="entry name" value="GLYCOSYL_HYDROL_F3"/>
    <property type="match status" value="1"/>
</dbReference>
<gene>
    <name evidence="7" type="ORF">DFP98_10834</name>
</gene>
<evidence type="ECO:0000256" key="3">
    <source>
        <dbReference type="ARBA" id="ARBA00012663"/>
    </source>
</evidence>
<dbReference type="Gene3D" id="3.40.50.1700">
    <property type="entry name" value="Glycoside hydrolase family 3 C-terminal domain"/>
    <property type="match status" value="1"/>
</dbReference>
<dbReference type="InterPro" id="IPR001119">
    <property type="entry name" value="SLH_dom"/>
</dbReference>
<dbReference type="Gene3D" id="3.20.20.300">
    <property type="entry name" value="Glycoside hydrolase, family 3, N-terminal domain"/>
    <property type="match status" value="1"/>
</dbReference>
<feature type="domain" description="SLH" evidence="6">
    <location>
        <begin position="30"/>
        <end position="90"/>
    </location>
</feature>
<reference evidence="7 8" key="1">
    <citation type="submission" date="2018-07" db="EMBL/GenBank/DDBJ databases">
        <title>Genomic Encyclopedia of Type Strains, Phase III (KMG-III): the genomes of soil and plant-associated and newly described type strains.</title>
        <authorList>
            <person name="Whitman W."/>
        </authorList>
    </citation>
    <scope>NUCLEOTIDE SEQUENCE [LARGE SCALE GENOMIC DNA]</scope>
    <source>
        <strain evidence="7 8">CECT 7287</strain>
    </source>
</reference>
<dbReference type="Pfam" id="PF00933">
    <property type="entry name" value="Glyco_hydro_3"/>
    <property type="match status" value="1"/>
</dbReference>
<feature type="domain" description="SLH" evidence="6">
    <location>
        <begin position="91"/>
        <end position="154"/>
    </location>
</feature>
<evidence type="ECO:0000313" key="8">
    <source>
        <dbReference type="Proteomes" id="UP000256977"/>
    </source>
</evidence>
<dbReference type="InterPro" id="IPR036881">
    <property type="entry name" value="Glyco_hydro_3_C_sf"/>
</dbReference>
<dbReference type="InterPro" id="IPR036962">
    <property type="entry name" value="Glyco_hydro_3_N_sf"/>
</dbReference>